<dbReference type="SUPFAM" id="SSF56747">
    <property type="entry name" value="Prim-pol domain"/>
    <property type="match status" value="1"/>
</dbReference>
<proteinExistence type="predicted"/>
<dbReference type="AlphaFoldDB" id="A0A497F3R1"/>
<dbReference type="Proteomes" id="UP000269499">
    <property type="component" value="Unassembled WGS sequence"/>
</dbReference>
<organism evidence="1 2">
    <name type="scientific">Thermoproteota archaeon</name>
    <dbReference type="NCBI Taxonomy" id="2056631"/>
    <lineage>
        <taxon>Archaea</taxon>
        <taxon>Thermoproteota</taxon>
    </lineage>
</organism>
<gene>
    <name evidence="1" type="ORF">DRJ26_02080</name>
</gene>
<sequence>MALDVEKYYESELVRREIADFCKNRWVAIHCEAKTSDGRPLLVRYDRGKPLTINSPDDVKAILRRFRGLKPRTFYASASVYSRLISKEDALNYYNNVLARTPTWDIDSKPEWWKATVKVIETIVGALKDEGVQDSVYIKWSGRGAHVHVHEKAISQEIYSKIGPINVAYCIVDYIIRKIKPSILKVNLDFNVEIKVENLMDPQRVFTAPLSLHKQLDVSCVVFKPSQIDEFEFEWTNPIKFNHNSEWRNYIEGEADMLARKAFKIIGPYPREVRKEVPKFLVQAEVVQKKLELYLPKKVKLPADRKFKLEDLRFNPNPPPISGGRKFSKGSREAFFKIEDILSHYALRNIDFDHAVKALNYAKSAIIPFQNYKPEDIAELIALYDEALRVLMKLKNPLKVKEWLLSHGPPRREHVKLDEFFKFKVDK</sequence>
<name>A0A497F3R1_9CREN</name>
<evidence type="ECO:0000313" key="1">
    <source>
        <dbReference type="EMBL" id="RLE54284.1"/>
    </source>
</evidence>
<accession>A0A497F3R1</accession>
<reference evidence="1 2" key="1">
    <citation type="submission" date="2018-06" db="EMBL/GenBank/DDBJ databases">
        <title>Extensive metabolic versatility and redundancy in microbially diverse, dynamic hydrothermal sediments.</title>
        <authorList>
            <person name="Dombrowski N."/>
            <person name="Teske A."/>
            <person name="Baker B.J."/>
        </authorList>
    </citation>
    <scope>NUCLEOTIDE SEQUENCE [LARGE SCALE GENOMIC DNA]</scope>
    <source>
        <strain evidence="1">B20_G2</strain>
    </source>
</reference>
<protein>
    <submittedName>
        <fullName evidence="1">Uncharacterized protein</fullName>
    </submittedName>
</protein>
<dbReference type="EMBL" id="QMRA01000029">
    <property type="protein sequence ID" value="RLE54284.1"/>
    <property type="molecule type" value="Genomic_DNA"/>
</dbReference>
<comment type="caution">
    <text evidence="1">The sequence shown here is derived from an EMBL/GenBank/DDBJ whole genome shotgun (WGS) entry which is preliminary data.</text>
</comment>
<dbReference type="Gene3D" id="3.90.920.10">
    <property type="entry name" value="DNA primase, PRIM domain"/>
    <property type="match status" value="1"/>
</dbReference>
<evidence type="ECO:0000313" key="2">
    <source>
        <dbReference type="Proteomes" id="UP000269499"/>
    </source>
</evidence>